<dbReference type="InterPro" id="IPR033756">
    <property type="entry name" value="YlxH/NBP35"/>
</dbReference>
<dbReference type="GO" id="GO:0046872">
    <property type="term" value="F:metal ion binding"/>
    <property type="evidence" value="ECO:0007669"/>
    <property type="project" value="UniProtKB-KW"/>
</dbReference>
<dbReference type="AlphaFoldDB" id="A0A6F9DM15"/>
<dbReference type="InterPro" id="IPR019591">
    <property type="entry name" value="Mrp/NBP35_ATP-bd"/>
</dbReference>
<dbReference type="PANTHER" id="PTHR42961">
    <property type="entry name" value="IRON-SULFUR PROTEIN NUBPL"/>
    <property type="match status" value="1"/>
</dbReference>
<sequence>MLFMRSFKKITEQVVKRNLIAFCAKKLSSQNGKDQQNVMGRGLPKKKPIPGVKDIILVASGKGGVGKSTISVNIALGMTQNGVKVGLLDADIFGPSIPKLMQINQKPEVNKDGLMIPPFNHGMPCMSMGFLIPENAPVVWRGMMVMQAVQQLLWKVYWENIDVLIVDMPPGTGDVPLSIIQNVPISGAVIVSTPQDIALTDVRRGVEMFKKMSVPVLGLVQNMSVYLCSNCGQKTHIFGKDKLEKLTKIMDLEILGDVPLHENISEFSDKGTPFVIESPESLEALSIRAIAQKVCEKLSNR</sequence>
<evidence type="ECO:0000256" key="12">
    <source>
        <dbReference type="ARBA" id="ARBA00056637"/>
    </source>
</evidence>
<dbReference type="GO" id="GO:0005759">
    <property type="term" value="C:mitochondrial matrix"/>
    <property type="evidence" value="ECO:0007669"/>
    <property type="project" value="UniProtKB-ARBA"/>
</dbReference>
<evidence type="ECO:0000256" key="2">
    <source>
        <dbReference type="ARBA" id="ARBA00004173"/>
    </source>
</evidence>
<dbReference type="InterPro" id="IPR027417">
    <property type="entry name" value="P-loop_NTPase"/>
</dbReference>
<organism evidence="15">
    <name type="scientific">Phallusia mammillata</name>
    <dbReference type="NCBI Taxonomy" id="59560"/>
    <lineage>
        <taxon>Eukaryota</taxon>
        <taxon>Metazoa</taxon>
        <taxon>Chordata</taxon>
        <taxon>Tunicata</taxon>
        <taxon>Ascidiacea</taxon>
        <taxon>Phlebobranchia</taxon>
        <taxon>Ascidiidae</taxon>
        <taxon>Phallusia</taxon>
    </lineage>
</organism>
<evidence type="ECO:0000313" key="15">
    <source>
        <dbReference type="EMBL" id="CAB3264477.1"/>
    </source>
</evidence>
<dbReference type="PANTHER" id="PTHR42961:SF2">
    <property type="entry name" value="IRON-SULFUR PROTEIN NUBPL"/>
    <property type="match status" value="1"/>
</dbReference>
<dbReference type="GO" id="GO:0032981">
    <property type="term" value="P:mitochondrial respiratory chain complex I assembly"/>
    <property type="evidence" value="ECO:0007669"/>
    <property type="project" value="TreeGrafter"/>
</dbReference>
<keyword evidence="7" id="KW-0809">Transit peptide</keyword>
<keyword evidence="10" id="KW-0496">Mitochondrion</keyword>
<keyword evidence="6" id="KW-0067">ATP-binding</keyword>
<name>A0A6F9DM15_9ASCI</name>
<dbReference type="InterPro" id="IPR000808">
    <property type="entry name" value="Mrp-like_CS"/>
</dbReference>
<evidence type="ECO:0000256" key="4">
    <source>
        <dbReference type="ARBA" id="ARBA00022723"/>
    </source>
</evidence>
<evidence type="ECO:0000256" key="1">
    <source>
        <dbReference type="ARBA" id="ARBA00001966"/>
    </source>
</evidence>
<reference evidence="15" key="1">
    <citation type="submission" date="2020-04" db="EMBL/GenBank/DDBJ databases">
        <authorList>
            <person name="Neveu A P."/>
        </authorList>
    </citation>
    <scope>NUCLEOTIDE SEQUENCE</scope>
    <source>
        <tissue evidence="15">Whole embryo</tissue>
    </source>
</reference>
<dbReference type="CDD" id="cd02037">
    <property type="entry name" value="Mrp_NBP35"/>
    <property type="match status" value="1"/>
</dbReference>
<keyword evidence="4" id="KW-0479">Metal-binding</keyword>
<evidence type="ECO:0000256" key="14">
    <source>
        <dbReference type="ARBA" id="ARBA00081370"/>
    </source>
</evidence>
<dbReference type="PROSITE" id="PS01215">
    <property type="entry name" value="MRP"/>
    <property type="match status" value="1"/>
</dbReference>
<dbReference type="GO" id="GO:0140663">
    <property type="term" value="F:ATP-dependent FeS chaperone activity"/>
    <property type="evidence" value="ECO:0007669"/>
    <property type="project" value="InterPro"/>
</dbReference>
<evidence type="ECO:0000256" key="13">
    <source>
        <dbReference type="ARBA" id="ARBA00069083"/>
    </source>
</evidence>
<keyword evidence="5" id="KW-0547">Nucleotide-binding</keyword>
<dbReference type="Pfam" id="PF10609">
    <property type="entry name" value="ParA"/>
    <property type="match status" value="1"/>
</dbReference>
<dbReference type="InterPro" id="IPR044304">
    <property type="entry name" value="NUBPL-like"/>
</dbReference>
<evidence type="ECO:0000256" key="3">
    <source>
        <dbReference type="ARBA" id="ARBA00022485"/>
    </source>
</evidence>
<evidence type="ECO:0000256" key="5">
    <source>
        <dbReference type="ARBA" id="ARBA00022741"/>
    </source>
</evidence>
<dbReference type="GO" id="GO:0051539">
    <property type="term" value="F:4 iron, 4 sulfur cluster binding"/>
    <property type="evidence" value="ECO:0007669"/>
    <property type="project" value="UniProtKB-KW"/>
</dbReference>
<dbReference type="HAMAP" id="MF_02040">
    <property type="entry name" value="Mrp_NBP35"/>
    <property type="match status" value="1"/>
</dbReference>
<gene>
    <name evidence="15" type="primary">Nubpl</name>
</gene>
<accession>A0A6F9DM15</accession>
<evidence type="ECO:0000256" key="7">
    <source>
        <dbReference type="ARBA" id="ARBA00022946"/>
    </source>
</evidence>
<keyword evidence="9" id="KW-0411">Iron-sulfur</keyword>
<protein>
    <recommendedName>
        <fullName evidence="13">Iron-sulfur cluster transfer protein NUBPL</fullName>
    </recommendedName>
    <alternativeName>
        <fullName evidence="14">Nucleotide-binding protein-like</fullName>
    </alternativeName>
</protein>
<dbReference type="GO" id="GO:0005524">
    <property type="term" value="F:ATP binding"/>
    <property type="evidence" value="ECO:0007669"/>
    <property type="project" value="UniProtKB-KW"/>
</dbReference>
<evidence type="ECO:0000256" key="6">
    <source>
        <dbReference type="ARBA" id="ARBA00022840"/>
    </source>
</evidence>
<comment type="similarity">
    <text evidence="11">Belongs to the Mrp/NBP35 ATP-binding proteins family.</text>
</comment>
<evidence type="ECO:0000256" key="9">
    <source>
        <dbReference type="ARBA" id="ARBA00023014"/>
    </source>
</evidence>
<dbReference type="GO" id="GO:0016226">
    <property type="term" value="P:iron-sulfur cluster assembly"/>
    <property type="evidence" value="ECO:0007669"/>
    <property type="project" value="InterPro"/>
</dbReference>
<comment type="subcellular location">
    <subcellularLocation>
        <location evidence="2">Mitochondrion</location>
    </subcellularLocation>
</comment>
<keyword evidence="3" id="KW-0004">4Fe-4S</keyword>
<keyword evidence="8" id="KW-0408">Iron</keyword>
<dbReference type="FunFam" id="3.40.50.300:FF:000709">
    <property type="entry name" value="Iron-sulfur protein NUBPL isoform X1"/>
    <property type="match status" value="1"/>
</dbReference>
<proteinExistence type="evidence at transcript level"/>
<comment type="cofactor">
    <cofactor evidence="1">
        <name>[4Fe-4S] cluster</name>
        <dbReference type="ChEBI" id="CHEBI:49883"/>
    </cofactor>
</comment>
<evidence type="ECO:0000256" key="8">
    <source>
        <dbReference type="ARBA" id="ARBA00023004"/>
    </source>
</evidence>
<evidence type="ECO:0000256" key="10">
    <source>
        <dbReference type="ARBA" id="ARBA00023128"/>
    </source>
</evidence>
<dbReference type="SUPFAM" id="SSF52540">
    <property type="entry name" value="P-loop containing nucleoside triphosphate hydrolases"/>
    <property type="match status" value="1"/>
</dbReference>
<comment type="function">
    <text evidence="12">Iron-sulfur cluster transfer protein involved in the assembly of the mitochondrial membrane respiratory chain NADH dehydrogenase (Complex I). May deliver one or more Fe-S clusters to complex I subunits.</text>
</comment>
<evidence type="ECO:0000256" key="11">
    <source>
        <dbReference type="ARBA" id="ARBA00024036"/>
    </source>
</evidence>
<dbReference type="Gene3D" id="3.40.50.300">
    <property type="entry name" value="P-loop containing nucleotide triphosphate hydrolases"/>
    <property type="match status" value="1"/>
</dbReference>
<dbReference type="EMBL" id="LR788615">
    <property type="protein sequence ID" value="CAB3264477.1"/>
    <property type="molecule type" value="mRNA"/>
</dbReference>